<dbReference type="AlphaFoldDB" id="A0A839VAP4"/>
<proteinExistence type="predicted"/>
<evidence type="ECO:0000313" key="1">
    <source>
        <dbReference type="EMBL" id="MBB3191045.1"/>
    </source>
</evidence>
<name>A0A839VAP4_9GAMM</name>
<organism evidence="1 2">
    <name type="scientific">Halomonas cerina</name>
    <dbReference type="NCBI Taxonomy" id="447424"/>
    <lineage>
        <taxon>Bacteria</taxon>
        <taxon>Pseudomonadati</taxon>
        <taxon>Pseudomonadota</taxon>
        <taxon>Gammaproteobacteria</taxon>
        <taxon>Oceanospirillales</taxon>
        <taxon>Halomonadaceae</taxon>
        <taxon>Halomonas</taxon>
    </lineage>
</organism>
<dbReference type="GO" id="GO:0000428">
    <property type="term" value="C:DNA-directed RNA polymerase complex"/>
    <property type="evidence" value="ECO:0007669"/>
    <property type="project" value="UniProtKB-KW"/>
</dbReference>
<dbReference type="RefSeq" id="WP_183325830.1">
    <property type="nucleotide sequence ID" value="NZ_JACHXP010000010.1"/>
</dbReference>
<dbReference type="EMBL" id="JACHXP010000010">
    <property type="protein sequence ID" value="MBB3191045.1"/>
    <property type="molecule type" value="Genomic_DNA"/>
</dbReference>
<keyword evidence="2" id="KW-1185">Reference proteome</keyword>
<keyword evidence="1" id="KW-0240">DNA-directed RNA polymerase</keyword>
<comment type="caution">
    <text evidence="1">The sequence shown here is derived from an EMBL/GenBank/DDBJ whole genome shotgun (WGS) entry which is preliminary data.</text>
</comment>
<reference evidence="1 2" key="1">
    <citation type="submission" date="2020-08" db="EMBL/GenBank/DDBJ databases">
        <title>Genomic Encyclopedia of Type Strains, Phase III (KMG-III): the genomes of soil and plant-associated and newly described type strains.</title>
        <authorList>
            <person name="Whitman W."/>
        </authorList>
    </citation>
    <scope>NUCLEOTIDE SEQUENCE [LARGE SCALE GENOMIC DNA]</scope>
    <source>
        <strain evidence="1 2">CECT 7282</strain>
    </source>
</reference>
<protein>
    <submittedName>
        <fullName evidence="1">DNA-directed RNA polymerase specialized sigma24 family protein</fullName>
    </submittedName>
</protein>
<evidence type="ECO:0000313" key="2">
    <source>
        <dbReference type="Proteomes" id="UP000547614"/>
    </source>
</evidence>
<accession>A0A839VAP4</accession>
<sequence>MTRRIAVITGDVIDSRHIHDTRRLSRVLDDTMALLRTRFAGRTQRYRGDGFQAALPGAAEAISVAVLLRAALIRHSTRDQRWDARLAIAIGNDDEWERSPPLGEASGAPYVASGQALDALDDDKHLCLMLEGAAGDGCLELLLRFVDERLDDWSAASAEAVYHQLCQAESQQALAVRLGISQPAVHKRLHNARWPLLKATLEFLERRIKEEGQVP</sequence>
<gene>
    <name evidence="1" type="ORF">FHR94_002289</name>
</gene>
<dbReference type="Proteomes" id="UP000547614">
    <property type="component" value="Unassembled WGS sequence"/>
</dbReference>
<keyword evidence="1" id="KW-0804">Transcription</keyword>